<proteinExistence type="predicted"/>
<name>A0A0A9D1U5_ARUDO</name>
<dbReference type="EMBL" id="GBRH01216109">
    <property type="protein sequence ID" value="JAD81786.1"/>
    <property type="molecule type" value="Transcribed_RNA"/>
</dbReference>
<dbReference type="AlphaFoldDB" id="A0A0A9D1U5"/>
<organism evidence="1">
    <name type="scientific">Arundo donax</name>
    <name type="common">Giant reed</name>
    <name type="synonym">Donax arundinaceus</name>
    <dbReference type="NCBI Taxonomy" id="35708"/>
    <lineage>
        <taxon>Eukaryota</taxon>
        <taxon>Viridiplantae</taxon>
        <taxon>Streptophyta</taxon>
        <taxon>Embryophyta</taxon>
        <taxon>Tracheophyta</taxon>
        <taxon>Spermatophyta</taxon>
        <taxon>Magnoliopsida</taxon>
        <taxon>Liliopsida</taxon>
        <taxon>Poales</taxon>
        <taxon>Poaceae</taxon>
        <taxon>PACMAD clade</taxon>
        <taxon>Arundinoideae</taxon>
        <taxon>Arundineae</taxon>
        <taxon>Arundo</taxon>
    </lineage>
</organism>
<reference evidence="1" key="1">
    <citation type="submission" date="2014-09" db="EMBL/GenBank/DDBJ databases">
        <authorList>
            <person name="Magalhaes I.L.F."/>
            <person name="Oliveira U."/>
            <person name="Santos F.R."/>
            <person name="Vidigal T.H.D.A."/>
            <person name="Brescovit A.D."/>
            <person name="Santos A.J."/>
        </authorList>
    </citation>
    <scope>NUCLEOTIDE SEQUENCE</scope>
    <source>
        <tissue evidence="1">Shoot tissue taken approximately 20 cm above the soil surface</tissue>
    </source>
</reference>
<evidence type="ECO:0000313" key="1">
    <source>
        <dbReference type="EMBL" id="JAD81786.1"/>
    </source>
</evidence>
<accession>A0A0A9D1U5</accession>
<protein>
    <submittedName>
        <fullName evidence="1">Uncharacterized protein</fullName>
    </submittedName>
</protein>
<sequence length="147" mass="16265">MVPIVLTSARNCFSPCRTPSSFLTATSVASGSDPLNTDPKAPPPSFSEKFLVTNCRSRYVSDIRDPSTLLNDLILLFLRMKIVTITMTVMAATNPATTSPMISFLLFPFLENSDAARRIEMLPSPVPMLLVSWRLMRSPCHSEQLTL</sequence>
<reference evidence="1" key="2">
    <citation type="journal article" date="2015" name="Data Brief">
        <title>Shoot transcriptome of the giant reed, Arundo donax.</title>
        <authorList>
            <person name="Barrero R.A."/>
            <person name="Guerrero F.D."/>
            <person name="Moolhuijzen P."/>
            <person name="Goolsby J.A."/>
            <person name="Tidwell J."/>
            <person name="Bellgard S.E."/>
            <person name="Bellgard M.I."/>
        </authorList>
    </citation>
    <scope>NUCLEOTIDE SEQUENCE</scope>
    <source>
        <tissue evidence="1">Shoot tissue taken approximately 20 cm above the soil surface</tissue>
    </source>
</reference>